<dbReference type="GO" id="GO:0009279">
    <property type="term" value="C:cell outer membrane"/>
    <property type="evidence" value="ECO:0007669"/>
    <property type="project" value="UniProtKB-SubCell"/>
</dbReference>
<dbReference type="PANTHER" id="PTHR12815:SF47">
    <property type="entry name" value="TRANSLOCATION AND ASSEMBLY MODULE SUBUNIT TAMA"/>
    <property type="match status" value="1"/>
</dbReference>
<feature type="domain" description="Bacterial surface antigen (D15)" evidence="12">
    <location>
        <begin position="329"/>
        <end position="620"/>
    </location>
</feature>
<name>A0A1G7QEF2_9GAMM</name>
<evidence type="ECO:0000256" key="11">
    <source>
        <dbReference type="SAM" id="SignalP"/>
    </source>
</evidence>
<evidence type="ECO:0000259" key="14">
    <source>
        <dbReference type="Pfam" id="PF17243"/>
    </source>
</evidence>
<evidence type="ECO:0000256" key="10">
    <source>
        <dbReference type="ARBA" id="ARBA00093548"/>
    </source>
</evidence>
<accession>A0A1G7QEF2</accession>
<dbReference type="Pfam" id="PF17243">
    <property type="entry name" value="POTRA_TamA_1"/>
    <property type="match status" value="1"/>
</dbReference>
<keyword evidence="5" id="KW-0812">Transmembrane</keyword>
<keyword evidence="8" id="KW-0998">Cell outer membrane</keyword>
<dbReference type="Proteomes" id="UP000198641">
    <property type="component" value="Unassembled WGS sequence"/>
</dbReference>
<evidence type="ECO:0000256" key="3">
    <source>
        <dbReference type="ARBA" id="ARBA00015419"/>
    </source>
</evidence>
<dbReference type="InterPro" id="IPR000184">
    <property type="entry name" value="Bac_surfAg_D15"/>
</dbReference>
<feature type="chain" id="PRO_5011655096" description="Translocation and assembly module subunit TamA" evidence="11">
    <location>
        <begin position="25"/>
        <end position="623"/>
    </location>
</feature>
<keyword evidence="16" id="KW-1185">Reference proteome</keyword>
<dbReference type="RefSeq" id="WP_092523990.1">
    <property type="nucleotide sequence ID" value="NZ_FNCI01000003.1"/>
</dbReference>
<gene>
    <name evidence="15" type="ORF">SAMN05216571_103206</name>
</gene>
<dbReference type="STRING" id="284577.SAMN05216571_103206"/>
<dbReference type="OrthoDB" id="9803054at2"/>
<evidence type="ECO:0000259" key="13">
    <source>
        <dbReference type="Pfam" id="PF07244"/>
    </source>
</evidence>
<dbReference type="InterPro" id="IPR039910">
    <property type="entry name" value="D15-like"/>
</dbReference>
<evidence type="ECO:0000256" key="7">
    <source>
        <dbReference type="ARBA" id="ARBA00023136"/>
    </source>
</evidence>
<keyword evidence="6 11" id="KW-0732">Signal</keyword>
<comment type="subcellular location">
    <subcellularLocation>
        <location evidence="1">Cell outer membrane</location>
    </subcellularLocation>
</comment>
<keyword evidence="7" id="KW-0472">Membrane</keyword>
<comment type="subunit">
    <text evidence="10">Interacts with TamB to form the translocation and assembly module (TAM).</text>
</comment>
<dbReference type="Pfam" id="PF07244">
    <property type="entry name" value="POTRA"/>
    <property type="match status" value="1"/>
</dbReference>
<evidence type="ECO:0000313" key="15">
    <source>
        <dbReference type="EMBL" id="SDF96309.1"/>
    </source>
</evidence>
<proteinExistence type="inferred from homology"/>
<dbReference type="Gene3D" id="3.10.20.310">
    <property type="entry name" value="membrane protein fhac"/>
    <property type="match status" value="3"/>
</dbReference>
<feature type="domain" description="POTRA" evidence="13">
    <location>
        <begin position="187"/>
        <end position="243"/>
    </location>
</feature>
<feature type="domain" description="TamA POTRA" evidence="14">
    <location>
        <begin position="26"/>
        <end position="96"/>
    </location>
</feature>
<feature type="signal peptide" evidence="11">
    <location>
        <begin position="1"/>
        <end position="24"/>
    </location>
</feature>
<dbReference type="Gene3D" id="2.40.160.50">
    <property type="entry name" value="membrane protein fhac: a member of the omp85/tpsb transporter family"/>
    <property type="match status" value="1"/>
</dbReference>
<dbReference type="AlphaFoldDB" id="A0A1G7QEF2"/>
<dbReference type="GO" id="GO:0097347">
    <property type="term" value="C:TAM protein secretion complex"/>
    <property type="evidence" value="ECO:0007669"/>
    <property type="project" value="TreeGrafter"/>
</dbReference>
<dbReference type="EMBL" id="FNCI01000003">
    <property type="protein sequence ID" value="SDF96309.1"/>
    <property type="molecule type" value="Genomic_DNA"/>
</dbReference>
<dbReference type="Pfam" id="PF01103">
    <property type="entry name" value="Omp85"/>
    <property type="match status" value="1"/>
</dbReference>
<evidence type="ECO:0000256" key="6">
    <source>
        <dbReference type="ARBA" id="ARBA00022729"/>
    </source>
</evidence>
<dbReference type="PANTHER" id="PTHR12815">
    <property type="entry name" value="SORTING AND ASSEMBLY MACHINERY SAMM50 PROTEIN FAMILY MEMBER"/>
    <property type="match status" value="1"/>
</dbReference>
<dbReference type="InterPro" id="IPR035243">
    <property type="entry name" value="TamA_POTRA_Dom_1"/>
</dbReference>
<organism evidence="15 16">
    <name type="scientific">Onishia taeanensis</name>
    <dbReference type="NCBI Taxonomy" id="284577"/>
    <lineage>
        <taxon>Bacteria</taxon>
        <taxon>Pseudomonadati</taxon>
        <taxon>Pseudomonadota</taxon>
        <taxon>Gammaproteobacteria</taxon>
        <taxon>Oceanospirillales</taxon>
        <taxon>Halomonadaceae</taxon>
        <taxon>Onishia</taxon>
    </lineage>
</organism>
<evidence type="ECO:0000313" key="16">
    <source>
        <dbReference type="Proteomes" id="UP000198641"/>
    </source>
</evidence>
<keyword evidence="4" id="KW-1134">Transmembrane beta strand</keyword>
<evidence type="ECO:0000256" key="4">
    <source>
        <dbReference type="ARBA" id="ARBA00022452"/>
    </source>
</evidence>
<evidence type="ECO:0000256" key="8">
    <source>
        <dbReference type="ARBA" id="ARBA00023237"/>
    </source>
</evidence>
<protein>
    <recommendedName>
        <fullName evidence="3">Translocation and assembly module subunit TamA</fullName>
    </recommendedName>
    <alternativeName>
        <fullName evidence="9">Autotransporter assembly factor TamA</fullName>
    </alternativeName>
</protein>
<sequence>MRWSPGWRLCVFSIGITAAPIAQALDVEIEGLDGPAAENVRLYLDAIEASQYRSERLMAKVRNQTLEAMRVYGYYQPSVEIRFTGDPIDGAELAITPGERVKITVLDLAVTGEAEHDDAFDSVLADPGLAIGEPLVHAPYDSLRSKLSSLSLQRGYFDADFPERRMEVRPWEQSARIYLTLDSGPRYRFGDIDIQGSQIDEDRLRNMLPFASGDPYLAGQLAQYNQRLSQSNWFSSISVRPRLDTTSDLALEPPSGRSISPWWQEANLEGAADESQLAEARRIQQPALVAAGRLFPDQRHEVPVDVTLVPADRHRFEVGIGYATDVGPRTRLSWTQPWLNSAGHSLTNELFLSAPEQEFSGEYLIPLANPLRDSYRIDYGFQQVDNEDTQSLEISTEVSRRWKFDNGWTQDVFVRTTYEDFTQASEDDQVLLYYPGVSWSRTRSRNPIFPTWGDRQRLSFAYSDTAWGSDATFLRATLDTQWIRMLGDDNRFIGRAGMGAIETSDFDKIPPSLRFFAGGDNSVRGYGYESLSPENADGELTGGQQLFTASLEAQRRVTGDWWGAAFVDTGNAFTAWGAPELKTGAGLGVRWISPVGPIRFDVAHPMDDPDNAYRIHFSIGPEL</sequence>
<evidence type="ECO:0000259" key="12">
    <source>
        <dbReference type="Pfam" id="PF01103"/>
    </source>
</evidence>
<dbReference type="GO" id="GO:0009306">
    <property type="term" value="P:protein secretion"/>
    <property type="evidence" value="ECO:0007669"/>
    <property type="project" value="TreeGrafter"/>
</dbReference>
<evidence type="ECO:0000256" key="1">
    <source>
        <dbReference type="ARBA" id="ARBA00004442"/>
    </source>
</evidence>
<evidence type="ECO:0000256" key="2">
    <source>
        <dbReference type="ARBA" id="ARBA00010248"/>
    </source>
</evidence>
<evidence type="ECO:0000256" key="9">
    <source>
        <dbReference type="ARBA" id="ARBA00033063"/>
    </source>
</evidence>
<comment type="similarity">
    <text evidence="2">Belongs to the TamA family.</text>
</comment>
<reference evidence="15 16" key="1">
    <citation type="submission" date="2016-10" db="EMBL/GenBank/DDBJ databases">
        <authorList>
            <person name="de Groot N.N."/>
        </authorList>
    </citation>
    <scope>NUCLEOTIDE SEQUENCE [LARGE SCALE GENOMIC DNA]</scope>
    <source>
        <strain evidence="15 16">BH539</strain>
    </source>
</reference>
<dbReference type="InterPro" id="IPR010827">
    <property type="entry name" value="BamA/TamA_POTRA"/>
</dbReference>
<evidence type="ECO:0000256" key="5">
    <source>
        <dbReference type="ARBA" id="ARBA00022692"/>
    </source>
</evidence>